<dbReference type="Proteomes" id="UP000321947">
    <property type="component" value="Unassembled WGS sequence"/>
</dbReference>
<evidence type="ECO:0000313" key="3">
    <source>
        <dbReference type="Proteomes" id="UP000321393"/>
    </source>
</evidence>
<dbReference type="OrthoDB" id="10671976at2759"/>
<organism evidence="2 4">
    <name type="scientific">Cucumis melo var. makuwa</name>
    <name type="common">Oriental melon</name>
    <dbReference type="NCBI Taxonomy" id="1194695"/>
    <lineage>
        <taxon>Eukaryota</taxon>
        <taxon>Viridiplantae</taxon>
        <taxon>Streptophyta</taxon>
        <taxon>Embryophyta</taxon>
        <taxon>Tracheophyta</taxon>
        <taxon>Spermatophyta</taxon>
        <taxon>Magnoliopsida</taxon>
        <taxon>eudicotyledons</taxon>
        <taxon>Gunneridae</taxon>
        <taxon>Pentapetalae</taxon>
        <taxon>rosids</taxon>
        <taxon>fabids</taxon>
        <taxon>Cucurbitales</taxon>
        <taxon>Cucurbitaceae</taxon>
        <taxon>Benincaseae</taxon>
        <taxon>Cucumis</taxon>
    </lineage>
</organism>
<dbReference type="EMBL" id="SSTE01013576">
    <property type="protein sequence ID" value="KAA0046910.1"/>
    <property type="molecule type" value="Genomic_DNA"/>
</dbReference>
<dbReference type="AlphaFoldDB" id="A0A5D3BYU4"/>
<proteinExistence type="predicted"/>
<dbReference type="Proteomes" id="UP000321393">
    <property type="component" value="Unassembled WGS sequence"/>
</dbReference>
<accession>A0A5D3BYU4</accession>
<evidence type="ECO:0000313" key="2">
    <source>
        <dbReference type="EMBL" id="TYK03239.1"/>
    </source>
</evidence>
<name>A0A5D3BYU4_CUCMM</name>
<comment type="caution">
    <text evidence="2">The sequence shown here is derived from an EMBL/GenBank/DDBJ whole genome shotgun (WGS) entry which is preliminary data.</text>
</comment>
<protein>
    <submittedName>
        <fullName evidence="2">Retrotransposon protein</fullName>
    </submittedName>
</protein>
<evidence type="ECO:0000313" key="4">
    <source>
        <dbReference type="Proteomes" id="UP000321947"/>
    </source>
</evidence>
<dbReference type="EMBL" id="SSTD01015292">
    <property type="protein sequence ID" value="TYK03239.1"/>
    <property type="molecule type" value="Genomic_DNA"/>
</dbReference>
<gene>
    <name evidence="2" type="ORF">E5676_scaffold298G00540</name>
    <name evidence="1" type="ORF">E6C27_scaffold230G00750</name>
</gene>
<sequence length="240" mass="28068">MKYPLRKKEAKCNECTMKQITIPIKGNYAIGELSVKCLSDNEFRARLDKGLCFQCNDKYSSEHICKVNKNRELMSFIANEKEDWEEGEMKLEAKPQVVELETLKLKEETKIALQTILGFTSKGTMKLKGTVQDREWLNMTGFMDVYWSSMTMTFMVKKDQVILKGDLSLTKAECSLKTLSKTWEEEVQGFLLEFHNVKIGEYNWDESDREEKGEELNLPMIRNLLKRFKEVFDMLKELPL</sequence>
<evidence type="ECO:0000313" key="1">
    <source>
        <dbReference type="EMBL" id="KAA0046910.1"/>
    </source>
</evidence>
<reference evidence="3 4" key="1">
    <citation type="submission" date="2019-08" db="EMBL/GenBank/DDBJ databases">
        <title>Draft genome sequences of two oriental melons (Cucumis melo L. var makuwa).</title>
        <authorList>
            <person name="Kwon S.-Y."/>
        </authorList>
    </citation>
    <scope>NUCLEOTIDE SEQUENCE [LARGE SCALE GENOMIC DNA]</scope>
    <source>
        <strain evidence="4">cv. Chang Bougi</strain>
        <strain evidence="3">cv. SW 3</strain>
        <tissue evidence="2">Leaf</tissue>
    </source>
</reference>